<name>A0A3Q2XNB4_HIPCM</name>
<feature type="transmembrane region" description="Helical" evidence="8">
    <location>
        <begin position="168"/>
        <end position="189"/>
    </location>
</feature>
<comment type="similarity">
    <text evidence="2">Belongs to the G-protein coupled receptor 2 family. Adhesion G-protein coupled receptor (ADGR) subfamily.</text>
</comment>
<dbReference type="Gene3D" id="1.20.1070.10">
    <property type="entry name" value="Rhodopsin 7-helix transmembrane proteins"/>
    <property type="match status" value="1"/>
</dbReference>
<evidence type="ECO:0000256" key="2">
    <source>
        <dbReference type="ARBA" id="ARBA00007343"/>
    </source>
</evidence>
<dbReference type="PANTHER" id="PTHR45813">
    <property type="entry name" value="IG-LIKE DOMAIN-CONTAINING PROTEIN"/>
    <property type="match status" value="1"/>
</dbReference>
<keyword evidence="6" id="KW-1015">Disulfide bond</keyword>
<dbReference type="GO" id="GO:0007189">
    <property type="term" value="P:adenylate cyclase-activating G protein-coupled receptor signaling pathway"/>
    <property type="evidence" value="ECO:0007669"/>
    <property type="project" value="TreeGrafter"/>
</dbReference>
<keyword evidence="7" id="KW-0325">Glycoprotein</keyword>
<dbReference type="InterPro" id="IPR000832">
    <property type="entry name" value="GPCR_2_secretin-like"/>
</dbReference>
<feature type="transmembrane region" description="Helical" evidence="8">
    <location>
        <begin position="246"/>
        <end position="271"/>
    </location>
</feature>
<accession>A0A3Q2XNB4</accession>
<evidence type="ECO:0000313" key="12">
    <source>
        <dbReference type="Proteomes" id="UP000264820"/>
    </source>
</evidence>
<keyword evidence="4 8" id="KW-1133">Transmembrane helix</keyword>
<dbReference type="Ensembl" id="ENSHCOT00000004085.1">
    <property type="protein sequence ID" value="ENSHCOP00000006190.1"/>
    <property type="gene ID" value="ENSHCOG00000007938.1"/>
</dbReference>
<reference evidence="11" key="1">
    <citation type="submission" date="2025-08" db="UniProtKB">
        <authorList>
            <consortium name="Ensembl"/>
        </authorList>
    </citation>
    <scope>IDENTIFICATION</scope>
</reference>
<dbReference type="Proteomes" id="UP000264820">
    <property type="component" value="Unplaced"/>
</dbReference>
<comment type="subcellular location">
    <subcellularLocation>
        <location evidence="1">Membrane</location>
        <topology evidence="1">Multi-pass membrane protein</topology>
    </subcellularLocation>
</comment>
<evidence type="ECO:0000256" key="6">
    <source>
        <dbReference type="ARBA" id="ARBA00023157"/>
    </source>
</evidence>
<feature type="transmembrane region" description="Helical" evidence="8">
    <location>
        <begin position="333"/>
        <end position="351"/>
    </location>
</feature>
<evidence type="ECO:0000256" key="4">
    <source>
        <dbReference type="ARBA" id="ARBA00022989"/>
    </source>
</evidence>
<evidence type="ECO:0000259" key="9">
    <source>
        <dbReference type="PROSITE" id="PS50221"/>
    </source>
</evidence>
<dbReference type="InterPro" id="IPR057244">
    <property type="entry name" value="GAIN_B"/>
</dbReference>
<dbReference type="GeneTree" id="ENSGT00940000161228"/>
<keyword evidence="3 8" id="KW-0812">Transmembrane</keyword>
<dbReference type="Pfam" id="PF01825">
    <property type="entry name" value="GPS"/>
    <property type="match status" value="1"/>
</dbReference>
<evidence type="ECO:0000313" key="11">
    <source>
        <dbReference type="Ensembl" id="ENSHCOP00000006190.1"/>
    </source>
</evidence>
<reference evidence="11" key="2">
    <citation type="submission" date="2025-09" db="UniProtKB">
        <authorList>
            <consortium name="Ensembl"/>
        </authorList>
    </citation>
    <scope>IDENTIFICATION</scope>
</reference>
<dbReference type="AlphaFoldDB" id="A0A3Q2XNB4"/>
<dbReference type="InterPro" id="IPR000203">
    <property type="entry name" value="GPS"/>
</dbReference>
<feature type="transmembrane region" description="Helical" evidence="8">
    <location>
        <begin position="291"/>
        <end position="313"/>
    </location>
</feature>
<organism evidence="11 12">
    <name type="scientific">Hippocampus comes</name>
    <name type="common">Tiger tail seahorse</name>
    <dbReference type="NCBI Taxonomy" id="109280"/>
    <lineage>
        <taxon>Eukaryota</taxon>
        <taxon>Metazoa</taxon>
        <taxon>Chordata</taxon>
        <taxon>Craniata</taxon>
        <taxon>Vertebrata</taxon>
        <taxon>Euteleostomi</taxon>
        <taxon>Actinopterygii</taxon>
        <taxon>Neopterygii</taxon>
        <taxon>Teleostei</taxon>
        <taxon>Neoteleostei</taxon>
        <taxon>Acanthomorphata</taxon>
        <taxon>Syngnathiaria</taxon>
        <taxon>Syngnathiformes</taxon>
        <taxon>Syngnathoidei</taxon>
        <taxon>Syngnathidae</taxon>
        <taxon>Hippocampus</taxon>
    </lineage>
</organism>
<dbReference type="Gene3D" id="2.60.220.50">
    <property type="match status" value="1"/>
</dbReference>
<evidence type="ECO:0000256" key="7">
    <source>
        <dbReference type="ARBA" id="ARBA00023180"/>
    </source>
</evidence>
<dbReference type="GO" id="GO:0004930">
    <property type="term" value="F:G protein-coupled receptor activity"/>
    <property type="evidence" value="ECO:0007669"/>
    <property type="project" value="InterPro"/>
</dbReference>
<evidence type="ECO:0000256" key="5">
    <source>
        <dbReference type="ARBA" id="ARBA00023136"/>
    </source>
</evidence>
<dbReference type="OMA" id="KSTAIGW"/>
<evidence type="ECO:0000256" key="8">
    <source>
        <dbReference type="SAM" id="Phobius"/>
    </source>
</evidence>
<dbReference type="SMART" id="SM00303">
    <property type="entry name" value="GPS"/>
    <property type="match status" value="1"/>
</dbReference>
<dbReference type="GO" id="GO:0016020">
    <property type="term" value="C:membrane"/>
    <property type="evidence" value="ECO:0007669"/>
    <property type="project" value="UniProtKB-SubCell"/>
</dbReference>
<feature type="transmembrane region" description="Helical" evidence="8">
    <location>
        <begin position="130"/>
        <end position="156"/>
    </location>
</feature>
<dbReference type="PROSITE" id="PS50221">
    <property type="entry name" value="GAIN_B"/>
    <property type="match status" value="1"/>
</dbReference>
<dbReference type="GO" id="GO:0007166">
    <property type="term" value="P:cell surface receptor signaling pathway"/>
    <property type="evidence" value="ECO:0007669"/>
    <property type="project" value="InterPro"/>
</dbReference>
<evidence type="ECO:0000256" key="3">
    <source>
        <dbReference type="ARBA" id="ARBA00022692"/>
    </source>
</evidence>
<dbReference type="PRINTS" id="PR00249">
    <property type="entry name" value="GPCRSECRETIN"/>
</dbReference>
<dbReference type="InterPro" id="IPR051587">
    <property type="entry name" value="Adhesion_GPCR"/>
</dbReference>
<dbReference type="PROSITE" id="PS50261">
    <property type="entry name" value="G_PROTEIN_RECEP_F2_4"/>
    <property type="match status" value="1"/>
</dbReference>
<feature type="domain" description="GAIN-B" evidence="9">
    <location>
        <begin position="1"/>
        <end position="127"/>
    </location>
</feature>
<dbReference type="InterPro" id="IPR017981">
    <property type="entry name" value="GPCR_2-like_7TM"/>
</dbReference>
<dbReference type="Pfam" id="PF00002">
    <property type="entry name" value="7tm_2"/>
    <property type="match status" value="1"/>
</dbReference>
<sequence length="424" mass="47530">RLREAVDSLPLNVTIDFITNLTVITFESLDNVLPPRDENNASGRVINGRVVLVQSDTTVDNITFTFDIVNDGLGNPQCVFWNFSLFEGLGGWDGEGCELVEQVDDTVTCRCDHLTSFSMLMSPNFPNSRILSYITFIGVGISMGSLVLCLIIEAFIWTRVRKDTLSHLRNIAIVNIALSLLIANIWFIIGASISEGDRSNTPACTAATFFIHFFYLALFFWMLNFAMFLFYHTVNVLGRGPSKTAMLIMGFSFGYGTPLLIATLTIAITAPRRTYVQENQVCWLNWNQSKALLAFVIPALLIVFINILILIVAPVIDGGETDQKETAKRIVKAVVFLTPVLGLTWIVGYLFDTRRNREAYNTAVNYSFCILNSFQVLSTHAHTHTHTLNVQSSVQQRHYRRSRVSFEHFSSGTSDSHCHRSIAD</sequence>
<protein>
    <recommendedName>
        <fullName evidence="13">Adhesion G protein-coupled receptor F7</fullName>
    </recommendedName>
</protein>
<dbReference type="PANTHER" id="PTHR45813:SF4">
    <property type="entry name" value="ADHESION G PROTEIN-COUPLED RECEPTOR F5"/>
    <property type="match status" value="1"/>
</dbReference>
<proteinExistence type="inferred from homology"/>
<dbReference type="InterPro" id="IPR046338">
    <property type="entry name" value="GAIN_dom_sf"/>
</dbReference>
<keyword evidence="5 8" id="KW-0472">Membrane</keyword>
<dbReference type="FunFam" id="1.20.1070.10:FF:000058">
    <property type="entry name" value="Adhesion G protein-coupled receptor F5"/>
    <property type="match status" value="1"/>
</dbReference>
<evidence type="ECO:0000256" key="1">
    <source>
        <dbReference type="ARBA" id="ARBA00004141"/>
    </source>
</evidence>
<evidence type="ECO:0008006" key="13">
    <source>
        <dbReference type="Google" id="ProtNLM"/>
    </source>
</evidence>
<feature type="transmembrane region" description="Helical" evidence="8">
    <location>
        <begin position="209"/>
        <end position="234"/>
    </location>
</feature>
<keyword evidence="12" id="KW-1185">Reference proteome</keyword>
<evidence type="ECO:0000259" key="10">
    <source>
        <dbReference type="PROSITE" id="PS50261"/>
    </source>
</evidence>
<feature type="domain" description="G-protein coupled receptors family 2 profile 2" evidence="10">
    <location>
        <begin position="131"/>
        <end position="372"/>
    </location>
</feature>